<dbReference type="Gene3D" id="2.40.320.10">
    <property type="entry name" value="Hypothetical Protein Pfu-838710-001"/>
    <property type="match status" value="1"/>
</dbReference>
<dbReference type="InterPro" id="IPR039013">
    <property type="entry name" value="YgiF"/>
</dbReference>
<reference evidence="2 3" key="1">
    <citation type="submission" date="2019-11" db="EMBL/GenBank/DDBJ databases">
        <title>The genome sequence of Methylocystis heyeri.</title>
        <authorList>
            <person name="Oshkin I.Y."/>
            <person name="Miroshnikov K."/>
            <person name="Dedysh S.N."/>
        </authorList>
    </citation>
    <scope>NUCLEOTIDE SEQUENCE [LARGE SCALE GENOMIC DNA]</scope>
    <source>
        <strain evidence="2 3">H2</strain>
    </source>
</reference>
<evidence type="ECO:0000259" key="1">
    <source>
        <dbReference type="PROSITE" id="PS51707"/>
    </source>
</evidence>
<dbReference type="PANTHER" id="PTHR39569:SF1">
    <property type="entry name" value="INORGANIC TRIPHOSPHATASE"/>
    <property type="match status" value="1"/>
</dbReference>
<dbReference type="Pfam" id="PF01928">
    <property type="entry name" value="CYTH"/>
    <property type="match status" value="1"/>
</dbReference>
<dbReference type="KEGG" id="mhey:H2LOC_016485"/>
<dbReference type="InterPro" id="IPR033469">
    <property type="entry name" value="CYTH-like_dom_sf"/>
</dbReference>
<protein>
    <submittedName>
        <fullName evidence="2">CYTH domain-containing protein</fullName>
    </submittedName>
</protein>
<dbReference type="OrthoDB" id="9777271at2"/>
<dbReference type="PANTHER" id="PTHR39569">
    <property type="entry name" value="INORGANIC TRIPHOSPHATASE"/>
    <property type="match status" value="1"/>
</dbReference>
<proteinExistence type="predicted"/>
<evidence type="ECO:0000313" key="3">
    <source>
        <dbReference type="Proteomes" id="UP000309061"/>
    </source>
</evidence>
<dbReference type="InterPro" id="IPR023577">
    <property type="entry name" value="CYTH_domain"/>
</dbReference>
<gene>
    <name evidence="2" type="ORF">H2LOC_016485</name>
</gene>
<accession>A0A6B8KHQ1</accession>
<organism evidence="2 3">
    <name type="scientific">Methylocystis heyeri</name>
    <dbReference type="NCBI Taxonomy" id="391905"/>
    <lineage>
        <taxon>Bacteria</taxon>
        <taxon>Pseudomonadati</taxon>
        <taxon>Pseudomonadota</taxon>
        <taxon>Alphaproteobacteria</taxon>
        <taxon>Hyphomicrobiales</taxon>
        <taxon>Methylocystaceae</taxon>
        <taxon>Methylocystis</taxon>
    </lineage>
</organism>
<name>A0A6B8KHQ1_9HYPH</name>
<dbReference type="Proteomes" id="UP000309061">
    <property type="component" value="Chromosome"/>
</dbReference>
<dbReference type="SUPFAM" id="SSF55154">
    <property type="entry name" value="CYTH-like phosphatases"/>
    <property type="match status" value="1"/>
</dbReference>
<dbReference type="GO" id="GO:0046872">
    <property type="term" value="F:metal ion binding"/>
    <property type="evidence" value="ECO:0007669"/>
    <property type="project" value="TreeGrafter"/>
</dbReference>
<dbReference type="PROSITE" id="PS51707">
    <property type="entry name" value="CYTH"/>
    <property type="match status" value="1"/>
</dbReference>
<feature type="domain" description="CYTH" evidence="1">
    <location>
        <begin position="2"/>
        <end position="139"/>
    </location>
</feature>
<evidence type="ECO:0000313" key="2">
    <source>
        <dbReference type="EMBL" id="QGM47162.1"/>
    </source>
</evidence>
<sequence>MPREVELKIRLDPEMAELFGALETLREIEPQDKRFHTAYFDLAGEKLHRKGYELRVRDDGDHRIQTLKSGDGVERGEWEAEIAQDAPESEELEKTPAAALIQNVDKLRPVFSLSVNRRIWTLARDGADIELASQIRTVA</sequence>
<dbReference type="EMBL" id="CP046052">
    <property type="protein sequence ID" value="QGM47162.1"/>
    <property type="molecule type" value="Genomic_DNA"/>
</dbReference>
<keyword evidence="3" id="KW-1185">Reference proteome</keyword>
<dbReference type="GO" id="GO:0050355">
    <property type="term" value="F:inorganic triphosphate phosphatase activity"/>
    <property type="evidence" value="ECO:0007669"/>
    <property type="project" value="InterPro"/>
</dbReference>
<dbReference type="AlphaFoldDB" id="A0A6B8KHQ1"/>
<dbReference type="RefSeq" id="WP_136497892.1">
    <property type="nucleotide sequence ID" value="NZ_CP046052.1"/>
</dbReference>